<gene>
    <name evidence="5" type="ORF">BCR32DRAFT_271327</name>
</gene>
<proteinExistence type="predicted"/>
<keyword evidence="3" id="KW-0812">Transmembrane</keyword>
<evidence type="ECO:0000256" key="4">
    <source>
        <dbReference type="SAM" id="SignalP"/>
    </source>
</evidence>
<keyword evidence="3" id="KW-0472">Membrane</keyword>
<sequence length="6101" mass="694864">MYIIDKLLFLVGLLITYGTASSSDIPKVCRFKTTSNYQVLEVETSTDLNPIECKTGYHLLDSELKSITEEKQGILYKLEKINDDLKCIGEIYRNPIPGYYMVAGQKDKFIHCDNNNCKYIDTPTETCSNSNIGKLVIYNEENEEEINEQNIEENLYGLCLGVFKENPAILKFENNNESYLVKRGGPVFNFDITTDYFVVKAQEDRILFDDSFSRKKNQVALINAKLVTRFEEFCKSDKSSGKYYTCMNGKCISFDKITYERDTTSLIKDNCEFTVIKAETEYDDNECFITTGKTCNENNYGYHLGTDDEGLKYLVFYNSTCSVVDNPAVGYYKNAINIYENEGKILEDGYNSIIECKKINNGVSCQLINPPNTEGNTCDVNNSGELIDTNFNVILCLDIDIPQRFADKGKAFVIGTPGSIFGIENYFPLNVTRKYMIYDEEFSGSGILDNGGRVNCNENHYCEKTECKIKVKSSLDSNLNIFNYIPSLENCDRKDNGFYFNDEKGNTVKDKTKNGYIIKYDANNASNRLVLYSNQPGYYKNQDKVTQLDYPYIKCKQIKECLNSNPTCDNSKLVTKLVCNLLEKPTSTCITGELVEVIKEDETTSIELCVDGTNSVSIPFSNEKKIFGLYANLDFDESINYYAITVDTDKIIIDDIKNDGKFNYLDAAGYVGNSDGEPISKRIINCSEISTHNGLITFNENCNQINDIKQFGYYLTNVNSTLIYCNESKNCMYSESNNQNYVIDAGNNGYIIKKYYEKIYYSSKGYNYYNVNNGFNLIHCDNTCKKEIGIGRRAYLLGNTFGLIICDKSSCIDRFDISLSNEKYYLNGGYDKGTNPIITKDENEYKWITTKGKEGTSVYINGNGSELKNAIIYCSNENNCVELDAEKNKKYINVSDHNIIICSDNGCTILKDIFNDISKDSNLTYLINPSNNQILEDNSVNGKLVICEYKTGIEITKNCHIEESNYLDYYVNTNDDSLIQKTKDGLSIVSKENVDYGYYFNKNSINYINCFDNGCYEVLAVDSCAENIGYLLKSNMKLCTGDEETLSTTGKHIMSGFTGKSETLLLNIELQKITIISNTKDEYYLVDKSSKMLVTLLDKEGTLYKCKNGICDETHEPGIYLNADINTTILFQYIICDANGCKSTNISNENYCFSESNSKLYLCNDTCDNMSDTTCKIHFTNNGYYVSSKTENDILINCTNNTCKKEKPYEGYYINGEVENPLIKCENSVGIVRCYTINNANNGYYLSGNSNNIIKCNGKICNEVDNPEGYYYSGEKGLIQCIKNDQNISECNNDSKPLSGWYINGDSNNEDGKYIIYCKTDNNCEERKIPNEGYLLSAYDSGILINCSNTNKCEEYSVYSENNESSGYYINGENGKLFYCDGTNGCSIINPQGYSWYLTFNSESDGNLIGCDENEICTLYSNSQLGKGYYLIDDPAVSSYKSLIILNSEDKYIIENKIKKGWYINADNNANSKHKVIQCSNSMSCSYVEIKDTQCLSSINGKFTEGYDDIKWCNGDTPISLDKNIELVVKISDNFIPGVLIPENKSDETYAILEVDSGNESISLVQKYIDGYFYDENSKKLFLCSYTYGICFIVKENNIVDGYYFNHTPNTGKDNKVIRCENKKCTFIMKNDINDCDEKNIYISENDNELLINLCTDNKINNAYNIINNDIDKVYALKSYQFPGVSGRYVLVNLNKYYITKKEEIEEINICSKEEKKTKTDVDKVCLQKLKEENNVKYSLYNRKKQSIITGNIEINSNNVISSIKYAADTNNGYLIYECSDENVELKKIYIDKDTYKYECVIGDQCIEKEKSEEPILGYDTTTDNILKMYVRNSNSALVVDNKIKPGFYVNKSNMKIIIKCDDNGKCVEVPNDKIKKIDDDTIKVNNVISSSLDIKFILDKINNNDEDYVLYELTHASYTVSEVTQPRNVFIDNDNIIISSERKEIRYGYTCINGKCSVISKNGINRYYLNTVQSNKKENAVVRCGNGSCEFLNAIKDNVYENAAAQSMEDGLIKCYSEKCITEKVKITMTGLPDCKISPETIDTDIFKPEISQNGRVLRDDTSSELLEGQYCYLQGNIYGYDGNGLLIEYDNYDDIEYNNEDFIFDATFRKLDISEIGENHIGASLYKCVTATCYLTYGYVINGKNYSKCSQTGCIYYDFEKQNERISSCDIAGSGNIIYDSDDNDVIKLCISNSNKLKFTTAIDDKYYHLEININDNFPESSSGDQLLINIKKDKTSTIYVASVIVSDLYTLIDEDDKLVNKKEGKMNSMLYSCNSSNRNCISVDNKQHGYFISDLNLNDITCKGPMGCDGCTNTEWNIFLNIYFNMNEVSYYGSDDDTLQDYEILKDVIYEVTSLTMTVFNADNYILLNTLEKRLATDDEIIELKDLYRCNSSLGKCKKVDPNDGWYVSGDPNYKVIECKNGACIMHKTLPSRCSYEGELIFNTEYIFCYLKTSSSGLKLSENSGISVYLTQDNQRFPNGKDYIIINSNSVIGIGKKSIGGEAKSLITCSKVSSTVCTKSSDGNPLETGKYCIYDNSIYSNNSTNCVKQFTQKNTVSLFDGSDIINNNNTEKINIGTQMYYCSDGKCRLATGYKKINNIIYSCKSEGCKVAEESDEKGYINSEKRLNVDNTKATFISNSNNLNTYHYISDSNDFPGSDDINSVLIEAGSDYFVIFKGYGYYLIDSKNNMLYQEPEKAEGKTKRAIDHSGLYYCEKINGSCTKEQIISNGYYINGAAEETNKAIIGCNEGKCNISDNVEKTCDKIGRLIRQDDKSNYKLCNTKTNAGIEINSANNNIKYYSLTLSRNDEFEGISIPDNDTYNDINVNIIIEVTDQYIKQYIQEGYIIFNSVSNKIIEKVNESGSLYYCKKSEDLVKTVQCNPVVDINNGWYFNNIYGDKRFIICVDKECKIMEAIERKKCIESGSLVYNNNKFKLCETIDKQIDIMNNAKDYVMLMTISNKNEFPGVIKNNINIITNISNNSITSLKFNTYFVVNDDKIVITSSNENSNEGKLYKCTITDGCVPDVLAKDNWYIKTNNKGENVELIKCKSRKCQLVEQKYVMEGFRISANKNLPLIQCITPGNEINNEFIVTGSTICEEKDYKEGWYLESDTPNKLINCDKELGCYENIINNGWYINNGADNLYSYGNISNATVYPIIKCKNDNCISYNQKIEEKCTKAGELILEEGNYKLCISDVTNDTLSSVDFTKVSGKEYHITNIANKDDFPDASSGLILVKITKNEIIQVKNEGYYYYNDIMFNCNISGSCSKVTNNGITVLNELNHRIYTSSDCNDGKCNWIIYEDEGMIFLDNDRKIIREEGKETSINIIYKCKMNNSTILICMTIREIGYYYNNYVKDNNNKSILYKYDGNNWSIASGKVQNCTSLTYKDNYCYIGYNDEPYADDDTPLLKIKAGDLCKTIEGDYYIALKEINTGIDEPNCAQVLMNSNTSYYYNVNNVAYVADRDSVYEVKNENVVDFLNSNVIGNDIDKDKILPSYNKLNEYTINCKDKVCKFDKSVKCTYNFQSGYCKLNSGSIEAGQTCTSNNNIVYLALENLSSSTEGSCTPYIDSYSYESVITKIIDENNYKVINNNMYSIDNNNNVYKEDEGIYLIDNADKLVEILDIMEVDISEKSNFKFYVCNGDGCNLKTSCGIDGKIEYIYDKRKKSIIKCDPTINTISYIKKEGYYLNSPWNNLIKCYEDGLCNEITTENGMEGYYLNAGNENMIIKCIRGNECFTCEEEKIIPCIYNSKDETCKSEINLLRNSYCYYSDEDKGSGTINKLLYVENFIKSGDEGKCIVNDNNSDYFFKYKNSKFLGHEERNDLIKFSKDSIVSIYENDVGYYIISTESNKGIEVDTYLKKTRIYECKKHVCEEILSPENGKIYINMASVEKMIKYNEKSKKWNVIKHRCDVNPYNTYQCKLSVGINEGDILYTVINDSITFYLSTLDIPDNVRTTAAKNYHHLLEKNTYQFTNNEMYLFNNNTKSFDWIDETGYYIFNNDNKIFNLIPYKGTENITLSSSITIYKKENDYWNPEISSSTLNNEGYYWNKADTKNEGIIIQSMNVPYKKENKDDTTTNNIIKSVINKCTSTMKGVCVNAQDGQTIPNGSACVVVEGEFRGLYLATASITKSSTQSNCIKYDEGATFSFINKDTEFAGEPHSKIIIKVDENEITPFKNDGISGDIGYYIFDKNQKPYNNLNTSESFDGSVFKCGNELQKDETTGEAIEGSELYQCNYFLFNDGYYYANPGLNVGGVYYHDGNKWSKETKYGYFFFNDKDLPATTYEESIDDIVYDRYGGSEKIGKYINSAVTDKIIVIENNGNYNLSIDPYIKQCNVELDNICESIKSDITLDPLDICYSKYNNNVKLNIVEITNLEGGDSVTKCYTGSESNIKYYLINNSLYKLDGFSVQNMDKGIFVLNDKWEEFSSEYPETPSKVVLCENYNNCKLITNEGINTDSNVIINAAGSGVNQLLKYYSTINKYINIYQPGYYFFNKDGSIVTDEDQYLKYEILYELTENGELKKLKEEDVELNNIYINYAKEGSLTYQLKNLINSDIVYNSEIDRLSYRGIVNEDPNENILVFINNRLYRQLPKEFDEADEGLYAVKDNKPFTMTKWSTLYISSEICYYDKEELPCNGVALNIFKKQKYMINKATGKESIIEYNTDSDEWRMVDTDGYYFFFEDNYSINKADSRINKVLQIVNGDINDISKGNKKSGFYVFNDLMVENTSNKWEDAESIVSNVISNNKKQCTAYEANELIEQQEFCYDSQKGLCIPKKDITDKTDYENNCIFSEKAEIYYYLINDNLYAVNHQGYSRIDKSGFYIIDKSNKIYSNEKENKVNVYECIDDECENAEDLSSSKYYLNMANDDIEKPIILYYNKDNNTWRKTSENGYYFFNKSGESISAGENVAYAYYVKDDGNTIENIINNIENGKYISQSDPETEIIIEMKDKWQKAETIPFCKVDTTTNVVTSKNVMKEGDVCIYNKKLVLIKGISSEKAKRDEEIVYQCIINEDVIYYYATEEQKIIKVENNKVSNININGYAFIDKNTLKPIESIDIVDADLYKCTGELCELVSSDSVKISSRYIDALSEKFPLVRNIDKDKWMIENVEGYYFLNSEQKPVSNGDIVSMAYEVEKINDIIIQNDIIHSKEAGFFLNKANENETKVVVSNNGSYWSKGENIRACDISVNSEGSLCKSISENEKLDKGGYCYSMKDEQIYLITSEANGTSITENGVSCITATLKEPLYLTYSEAGGKINGVSIGRRFVKINGENIEFAKPGYYILNQDGRISNETNESVEDVITYYKCNEEECEIATINDEEIFLSATGIIYKYDKKADKLIEIINQGIYFFDAEGKACINEKDKIETIIEINSEGVKHTVDMNELDIGVYINEANSISVGKYNGKKWDSIYIECNYEKETNSCANNNLSLDIGDYCVYNGVFYVIHKIDEETNLKHCVPGNNEKPIYLINNDNKLMIVKEKKIGIVNEEGYYAIESSSLNSLEANNFVSSKFIKCEYGGGECSNIEPSAGSYLNRAGNNIVQYPSNNVDQALTTNKKCDVRMEDNHYICSSVNNEEELNVGDICIGTTSNHIYLVSDKKGECIVARKTIDTYKFINNKLYKINDDSVIQLLDGYYFVDSNGHAINDINDYNKPGTVGYICSKVGNCYIIQPEGIKYFADYTTMNEDEFYVIKYNGLKKDLRKRYTRVFDDDNNDDISDENFYIQKEGNKMDYSKNDNTNDRYVYIKYGNNNLRKRDEDEEEDSGFEYITKEGIYKLDDGSYAECEYNNNDDLKCHTVENEGVTKTIDDELIICKKNDDNKIECTQAVQGGYYIINDELLECEPNEDGDQLVCTKMNKEGYFLAEPGEILYQCVEKEDESDEDEYDDEDESDEYEDETIPSGGKDDNNEGEDDSMETSMIANDEDDGDEDDVIPLTADSGYVMPTETPYDNSPMKVDCSVVVCSDEPIIFEDEGKIKQMYVCKNVYEDDETKEEEKKWISETCSSGNYIKINDGYYKCEDEKESLDEEYIEKPNESHTTSVNTYTEEKTSTNTPSSTDDSQSQSPTNTVPPDSSAQSFFNRLPSLTFYIILFIIALLIQYN</sequence>
<accession>A0A1Y1WSZ6</accession>
<feature type="region of interest" description="Disordered" evidence="2">
    <location>
        <begin position="6026"/>
        <end position="6075"/>
    </location>
</feature>
<evidence type="ECO:0000313" key="5">
    <source>
        <dbReference type="EMBL" id="ORX76366.1"/>
    </source>
</evidence>
<feature type="region of interest" description="Disordered" evidence="2">
    <location>
        <begin position="5876"/>
        <end position="5929"/>
    </location>
</feature>
<dbReference type="GO" id="GO:0003723">
    <property type="term" value="F:RNA binding"/>
    <property type="evidence" value="ECO:0007669"/>
    <property type="project" value="UniProtKB-KW"/>
</dbReference>
<evidence type="ECO:0000256" key="2">
    <source>
        <dbReference type="SAM" id="MobiDB-lite"/>
    </source>
</evidence>
<feature type="signal peptide" evidence="4">
    <location>
        <begin position="1"/>
        <end position="22"/>
    </location>
</feature>
<dbReference type="STRING" id="1754192.A0A1Y1WSZ6"/>
<comment type="caution">
    <text evidence="5">The sequence shown here is derived from an EMBL/GenBank/DDBJ whole genome shotgun (WGS) entry which is preliminary data.</text>
</comment>
<keyword evidence="3" id="KW-1133">Transmembrane helix</keyword>
<reference evidence="5 6" key="1">
    <citation type="submission" date="2016-08" db="EMBL/GenBank/DDBJ databases">
        <title>A Parts List for Fungal Cellulosomes Revealed by Comparative Genomics.</title>
        <authorList>
            <consortium name="DOE Joint Genome Institute"/>
            <person name="Haitjema C.H."/>
            <person name="Gilmore S.P."/>
            <person name="Henske J.K."/>
            <person name="Solomon K.V."/>
            <person name="De Groot R."/>
            <person name="Kuo A."/>
            <person name="Mondo S.J."/>
            <person name="Salamov A.A."/>
            <person name="Labutti K."/>
            <person name="Zhao Z."/>
            <person name="Chiniquy J."/>
            <person name="Barry K."/>
            <person name="Brewer H.M."/>
            <person name="Purvine S.O."/>
            <person name="Wright A.T."/>
            <person name="Boxma B."/>
            <person name="Van Alen T."/>
            <person name="Hackstein J.H."/>
            <person name="Baker S.E."/>
            <person name="Grigoriev I.V."/>
            <person name="O'Malley M.A."/>
        </authorList>
    </citation>
    <scope>NUCLEOTIDE SEQUENCE [LARGE SCALE GENOMIC DNA]</scope>
    <source>
        <strain evidence="5 6">S4</strain>
    </source>
</reference>
<dbReference type="Proteomes" id="UP000193944">
    <property type="component" value="Unassembled WGS sequence"/>
</dbReference>
<evidence type="ECO:0000256" key="3">
    <source>
        <dbReference type="SAM" id="Phobius"/>
    </source>
</evidence>
<feature type="chain" id="PRO_5012237398" evidence="4">
    <location>
        <begin position="23"/>
        <end position="6101"/>
    </location>
</feature>
<dbReference type="PROSITE" id="PS50889">
    <property type="entry name" value="S4"/>
    <property type="match status" value="1"/>
</dbReference>
<keyword evidence="6" id="KW-1185">Reference proteome</keyword>
<keyword evidence="1" id="KW-0694">RNA-binding</keyword>
<organism evidence="5 6">
    <name type="scientific">Anaeromyces robustus</name>
    <dbReference type="NCBI Taxonomy" id="1754192"/>
    <lineage>
        <taxon>Eukaryota</taxon>
        <taxon>Fungi</taxon>
        <taxon>Fungi incertae sedis</taxon>
        <taxon>Chytridiomycota</taxon>
        <taxon>Chytridiomycota incertae sedis</taxon>
        <taxon>Neocallimastigomycetes</taxon>
        <taxon>Neocallimastigales</taxon>
        <taxon>Neocallimastigaceae</taxon>
        <taxon>Anaeromyces</taxon>
    </lineage>
</organism>
<dbReference type="EMBL" id="MCFG01000303">
    <property type="protein sequence ID" value="ORX76366.1"/>
    <property type="molecule type" value="Genomic_DNA"/>
</dbReference>
<feature type="compositionally biased region" description="Acidic residues" evidence="2">
    <location>
        <begin position="5876"/>
        <end position="5898"/>
    </location>
</feature>
<feature type="transmembrane region" description="Helical" evidence="3">
    <location>
        <begin position="6078"/>
        <end position="6098"/>
    </location>
</feature>
<dbReference type="OrthoDB" id="10566729at2759"/>
<evidence type="ECO:0000256" key="1">
    <source>
        <dbReference type="PROSITE-ProRule" id="PRU00182"/>
    </source>
</evidence>
<evidence type="ECO:0000313" key="6">
    <source>
        <dbReference type="Proteomes" id="UP000193944"/>
    </source>
</evidence>
<protein>
    <submittedName>
        <fullName evidence="5">Scaffoldin</fullName>
    </submittedName>
</protein>
<keyword evidence="4" id="KW-0732">Signal</keyword>
<feature type="compositionally biased region" description="Low complexity" evidence="2">
    <location>
        <begin position="6050"/>
        <end position="6067"/>
    </location>
</feature>
<name>A0A1Y1WSZ6_9FUNG</name>
<reference evidence="5 6" key="2">
    <citation type="submission" date="2016-08" db="EMBL/GenBank/DDBJ databases">
        <title>Pervasive Adenine N6-methylation of Active Genes in Fungi.</title>
        <authorList>
            <consortium name="DOE Joint Genome Institute"/>
            <person name="Mondo S.J."/>
            <person name="Dannebaum R.O."/>
            <person name="Kuo R.C."/>
            <person name="Labutti K."/>
            <person name="Haridas S."/>
            <person name="Kuo A."/>
            <person name="Salamov A."/>
            <person name="Ahrendt S.R."/>
            <person name="Lipzen A."/>
            <person name="Sullivan W."/>
            <person name="Andreopoulos W.B."/>
            <person name="Clum A."/>
            <person name="Lindquist E."/>
            <person name="Daum C."/>
            <person name="Ramamoorthy G.K."/>
            <person name="Gryganskyi A."/>
            <person name="Culley D."/>
            <person name="Magnuson J.K."/>
            <person name="James T.Y."/>
            <person name="O'Malley M.A."/>
            <person name="Stajich J.E."/>
            <person name="Spatafora J.W."/>
            <person name="Visel A."/>
            <person name="Grigoriev I.V."/>
        </authorList>
    </citation>
    <scope>NUCLEOTIDE SEQUENCE [LARGE SCALE GENOMIC DNA]</scope>
    <source>
        <strain evidence="5 6">S4</strain>
    </source>
</reference>